<sequence>MFSGRSVKRAEEVHWHTAAGQQDGGYSWRTDWMSAHSGVTWSSLKAGHAPDPHPQTPGQLPVRTPLTPGDKPQMNELSCRGGGAREPVSEACRCRPLANQNRARGLL</sequence>
<reference evidence="3" key="1">
    <citation type="submission" date="2024-04" db="EMBL/GenBank/DDBJ databases">
        <title>Salinicola lusitanus LLJ914,a marine bacterium isolated from the Okinawa Trough.</title>
        <authorList>
            <person name="Li J."/>
        </authorList>
    </citation>
    <scope>NUCLEOTIDE SEQUENCE [LARGE SCALE GENOMIC DNA]</scope>
</reference>
<keyword evidence="3" id="KW-1185">Reference proteome</keyword>
<evidence type="ECO:0000313" key="2">
    <source>
        <dbReference type="EMBL" id="KAK7916249.1"/>
    </source>
</evidence>
<dbReference type="AlphaFoldDB" id="A0AAW0P7Y4"/>
<comment type="caution">
    <text evidence="2">The sequence shown here is derived from an EMBL/GenBank/DDBJ whole genome shotgun (WGS) entry which is preliminary data.</text>
</comment>
<protein>
    <submittedName>
        <fullName evidence="2">Uncharacterized protein</fullName>
    </submittedName>
</protein>
<accession>A0AAW0P7Y4</accession>
<feature type="region of interest" description="Disordered" evidence="1">
    <location>
        <begin position="43"/>
        <end position="89"/>
    </location>
</feature>
<dbReference type="EMBL" id="JBBPFD010000008">
    <property type="protein sequence ID" value="KAK7916249.1"/>
    <property type="molecule type" value="Genomic_DNA"/>
</dbReference>
<name>A0AAW0P7Y4_9GOBI</name>
<gene>
    <name evidence="2" type="ORF">WMY93_012010</name>
</gene>
<dbReference type="Proteomes" id="UP001460270">
    <property type="component" value="Unassembled WGS sequence"/>
</dbReference>
<evidence type="ECO:0000313" key="3">
    <source>
        <dbReference type="Proteomes" id="UP001460270"/>
    </source>
</evidence>
<evidence type="ECO:0000256" key="1">
    <source>
        <dbReference type="SAM" id="MobiDB-lite"/>
    </source>
</evidence>
<organism evidence="2 3">
    <name type="scientific">Mugilogobius chulae</name>
    <name type="common">yellowstripe goby</name>
    <dbReference type="NCBI Taxonomy" id="88201"/>
    <lineage>
        <taxon>Eukaryota</taxon>
        <taxon>Metazoa</taxon>
        <taxon>Chordata</taxon>
        <taxon>Craniata</taxon>
        <taxon>Vertebrata</taxon>
        <taxon>Euteleostomi</taxon>
        <taxon>Actinopterygii</taxon>
        <taxon>Neopterygii</taxon>
        <taxon>Teleostei</taxon>
        <taxon>Neoteleostei</taxon>
        <taxon>Acanthomorphata</taxon>
        <taxon>Gobiaria</taxon>
        <taxon>Gobiiformes</taxon>
        <taxon>Gobioidei</taxon>
        <taxon>Gobiidae</taxon>
        <taxon>Gobionellinae</taxon>
        <taxon>Mugilogobius</taxon>
    </lineage>
</organism>
<feature type="region of interest" description="Disordered" evidence="1">
    <location>
        <begin position="1"/>
        <end position="26"/>
    </location>
</feature>
<proteinExistence type="predicted"/>